<evidence type="ECO:0000313" key="2">
    <source>
        <dbReference type="Proteomes" id="UP001250538"/>
    </source>
</evidence>
<keyword evidence="2" id="KW-1185">Reference proteome</keyword>
<dbReference type="Proteomes" id="UP001250538">
    <property type="component" value="Unassembled WGS sequence"/>
</dbReference>
<dbReference type="RefSeq" id="WP_174810751.1">
    <property type="nucleotide sequence ID" value="NZ_JAVYAA010000003.1"/>
</dbReference>
<dbReference type="AlphaFoldDB" id="A0AAJ2K0J5"/>
<reference evidence="2" key="1">
    <citation type="submission" date="2023-09" db="EMBL/GenBank/DDBJ databases">
        <title>Paenibacillus sp. chi10 Genome sequencing and assembly.</title>
        <authorList>
            <person name="Kim I."/>
        </authorList>
    </citation>
    <scope>NUCLEOTIDE SEQUENCE [LARGE SCALE GENOMIC DNA]</scope>
    <source>
        <strain evidence="2">chi10</strain>
    </source>
</reference>
<organism evidence="1 2">
    <name type="scientific">Paenibacillus suaedae</name>
    <dbReference type="NCBI Taxonomy" id="3077233"/>
    <lineage>
        <taxon>Bacteria</taxon>
        <taxon>Bacillati</taxon>
        <taxon>Bacillota</taxon>
        <taxon>Bacilli</taxon>
        <taxon>Bacillales</taxon>
        <taxon>Paenibacillaceae</taxon>
        <taxon>Paenibacillus</taxon>
    </lineage>
</organism>
<protein>
    <submittedName>
        <fullName evidence="1">Uncharacterized protein</fullName>
    </submittedName>
</protein>
<sequence>MLPDRIFVCKIVAFRLIRASFICPASNRKIQENKKEKILSPGDVILLEIQIGYNGGPWLPIETLPAEFDAIQYATSLGIVFVPFKFKLTPAPLHGALPPFMFKVTLFLITE</sequence>
<accession>A0AAJ2K0J5</accession>
<dbReference type="EMBL" id="JAVYAA010000003">
    <property type="protein sequence ID" value="MDT8977857.1"/>
    <property type="molecule type" value="Genomic_DNA"/>
</dbReference>
<name>A0AAJ2K0J5_9BACL</name>
<comment type="caution">
    <text evidence="1">The sequence shown here is derived from an EMBL/GenBank/DDBJ whole genome shotgun (WGS) entry which is preliminary data.</text>
</comment>
<evidence type="ECO:0000313" key="1">
    <source>
        <dbReference type="EMBL" id="MDT8977857.1"/>
    </source>
</evidence>
<proteinExistence type="predicted"/>
<gene>
    <name evidence="1" type="ORF">RQP50_16600</name>
</gene>